<protein>
    <submittedName>
        <fullName evidence="2">SemiSWEET family transporter</fullName>
    </submittedName>
</protein>
<reference evidence="2 3" key="1">
    <citation type="journal article" date="2017" name="Int. J. Syst. Evol. Microbiol.">
        <title>Brenneria populi subsp. brevivirga subsp. nov. isolated from symptomatic bark of Populus x euramericana canker, and description of Brenneria populi subsp. populi subsp. nov.</title>
        <authorList>
            <person name="Zheng M.H."/>
            <person name="Piao C.G."/>
            <person name="Xue H."/>
            <person name="Guo M.W."/>
            <person name="Li Y."/>
        </authorList>
    </citation>
    <scope>NUCLEOTIDE SEQUENCE [LARGE SCALE GENOMIC DNA]</scope>
    <source>
        <strain evidence="2 3">D9-5</strain>
    </source>
</reference>
<feature type="transmembrane region" description="Helical" evidence="1">
    <location>
        <begin position="5"/>
        <end position="22"/>
    </location>
</feature>
<dbReference type="Pfam" id="PF03083">
    <property type="entry name" value="MtN3_slv"/>
    <property type="match status" value="1"/>
</dbReference>
<feature type="transmembrane region" description="Helical" evidence="1">
    <location>
        <begin position="55"/>
        <end position="75"/>
    </location>
</feature>
<feature type="transmembrane region" description="Helical" evidence="1">
    <location>
        <begin position="28"/>
        <end position="48"/>
    </location>
</feature>
<gene>
    <name evidence="2" type="ORF">VSX58_01800</name>
</gene>
<dbReference type="Proteomes" id="UP001309705">
    <property type="component" value="Unassembled WGS sequence"/>
</dbReference>
<name>A0ABU6JL93_9GAMM</name>
<accession>A0ABU6JL93</accession>
<keyword evidence="1" id="KW-0472">Membrane</keyword>
<keyword evidence="1" id="KW-1133">Transmembrane helix</keyword>
<dbReference type="InterPro" id="IPR004316">
    <property type="entry name" value="SWEET_rpt"/>
</dbReference>
<evidence type="ECO:0000256" key="1">
    <source>
        <dbReference type="SAM" id="Phobius"/>
    </source>
</evidence>
<organism evidence="2 3">
    <name type="scientific">Brenneria populi</name>
    <dbReference type="NCBI Taxonomy" id="1505588"/>
    <lineage>
        <taxon>Bacteria</taxon>
        <taxon>Pseudomonadati</taxon>
        <taxon>Pseudomonadota</taxon>
        <taxon>Gammaproteobacteria</taxon>
        <taxon>Enterobacterales</taxon>
        <taxon>Pectobacteriaceae</taxon>
        <taxon>Brenneria</taxon>
    </lineage>
</organism>
<evidence type="ECO:0000313" key="2">
    <source>
        <dbReference type="EMBL" id="MEC5341347.1"/>
    </source>
</evidence>
<keyword evidence="1" id="KW-0812">Transmembrane</keyword>
<dbReference type="RefSeq" id="WP_327616548.1">
    <property type="nucleotide sequence ID" value="NZ_JAYWTM010000001.1"/>
</dbReference>
<dbReference type="EMBL" id="JAYWTM010000001">
    <property type="protein sequence ID" value="MEC5341347.1"/>
    <property type="molecule type" value="Genomic_DNA"/>
</dbReference>
<sequence length="135" mass="15371">MKNIVVVFATIILCVISVFSLFRWPLALGSLAAWITTGSFVLQVIHILKNRDTSGLSIGMWAALFFGVTCWSAYGFKLNDYPLLIANSITAVMALTVIILKLWNERPRRDPNARKLRRIPHVILRPRIKRVRPIK</sequence>
<feature type="transmembrane region" description="Helical" evidence="1">
    <location>
        <begin position="81"/>
        <end position="103"/>
    </location>
</feature>
<comment type="caution">
    <text evidence="2">The sequence shown here is derived from an EMBL/GenBank/DDBJ whole genome shotgun (WGS) entry which is preliminary data.</text>
</comment>
<dbReference type="Gene3D" id="1.20.1280.290">
    <property type="match status" value="1"/>
</dbReference>
<proteinExistence type="predicted"/>
<keyword evidence="3" id="KW-1185">Reference proteome</keyword>
<evidence type="ECO:0000313" key="3">
    <source>
        <dbReference type="Proteomes" id="UP001309705"/>
    </source>
</evidence>